<dbReference type="Pfam" id="PF00561">
    <property type="entry name" value="Abhydrolase_1"/>
    <property type="match status" value="1"/>
</dbReference>
<keyword evidence="5" id="KW-1185">Reference proteome</keyword>
<feature type="domain" description="AB hydrolase-1" evidence="3">
    <location>
        <begin position="57"/>
        <end position="294"/>
    </location>
</feature>
<evidence type="ECO:0000313" key="5">
    <source>
        <dbReference type="Proteomes" id="UP001222932"/>
    </source>
</evidence>
<dbReference type="SUPFAM" id="SSF53474">
    <property type="entry name" value="alpha/beta-Hydrolases"/>
    <property type="match status" value="1"/>
</dbReference>
<protein>
    <recommendedName>
        <fullName evidence="3">AB hydrolase-1 domain-containing protein</fullName>
    </recommendedName>
</protein>
<reference evidence="4" key="2">
    <citation type="submission" date="2023-06" db="EMBL/GenBank/DDBJ databases">
        <authorList>
            <person name="Kobayashi Y."/>
            <person name="Kayamori A."/>
            <person name="Aoki K."/>
            <person name="Shiwa Y."/>
            <person name="Fujita N."/>
            <person name="Sugita T."/>
            <person name="Iwasaki W."/>
            <person name="Tanaka N."/>
            <person name="Takashima M."/>
        </authorList>
    </citation>
    <scope>NUCLEOTIDE SEQUENCE</scope>
    <source>
        <strain evidence="4">HIS016</strain>
    </source>
</reference>
<name>A0AAD3U0D6_9TREE</name>
<dbReference type="Proteomes" id="UP001222932">
    <property type="component" value="Unassembled WGS sequence"/>
</dbReference>
<gene>
    <name evidence="4" type="ORF">CspeluHIS016_0803630</name>
</gene>
<comment type="caution">
    <text evidence="4">The sequence shown here is derived from an EMBL/GenBank/DDBJ whole genome shotgun (WGS) entry which is preliminary data.</text>
</comment>
<evidence type="ECO:0000256" key="1">
    <source>
        <dbReference type="ARBA" id="ARBA00008645"/>
    </source>
</evidence>
<dbReference type="AlphaFoldDB" id="A0AAD3U0D6"/>
<reference evidence="4" key="1">
    <citation type="journal article" date="2023" name="BMC Genomics">
        <title>Chromosome-level genome assemblies of Cutaneotrichosporon spp. (Trichosporonales, Basidiomycota) reveal imbalanced evolution between nucleotide sequences and chromosome synteny.</title>
        <authorList>
            <person name="Kobayashi Y."/>
            <person name="Kayamori A."/>
            <person name="Aoki K."/>
            <person name="Shiwa Y."/>
            <person name="Matsutani M."/>
            <person name="Fujita N."/>
            <person name="Sugita T."/>
            <person name="Iwasaki W."/>
            <person name="Tanaka N."/>
            <person name="Takashima M."/>
        </authorList>
    </citation>
    <scope>NUCLEOTIDE SEQUENCE</scope>
    <source>
        <strain evidence="4">HIS016</strain>
    </source>
</reference>
<dbReference type="Gene3D" id="3.40.50.1820">
    <property type="entry name" value="alpha/beta hydrolase"/>
    <property type="match status" value="1"/>
</dbReference>
<evidence type="ECO:0000259" key="3">
    <source>
        <dbReference type="Pfam" id="PF00561"/>
    </source>
</evidence>
<evidence type="ECO:0000313" key="4">
    <source>
        <dbReference type="EMBL" id="GMK59757.1"/>
    </source>
</evidence>
<dbReference type="PANTHER" id="PTHR46118:SF4">
    <property type="entry name" value="PROTEIN ABHD11"/>
    <property type="match status" value="1"/>
</dbReference>
<dbReference type="PANTHER" id="PTHR46118">
    <property type="entry name" value="PROTEIN ABHD11"/>
    <property type="match status" value="1"/>
</dbReference>
<comment type="similarity">
    <text evidence="1">Belongs to the AB hydrolase superfamily.</text>
</comment>
<dbReference type="GO" id="GO:0005739">
    <property type="term" value="C:mitochondrion"/>
    <property type="evidence" value="ECO:0007669"/>
    <property type="project" value="TreeGrafter"/>
</dbReference>
<dbReference type="InterPro" id="IPR029058">
    <property type="entry name" value="AB_hydrolase_fold"/>
</dbReference>
<proteinExistence type="inferred from homology"/>
<sequence>MLLPRLPPCLLSSSLRAGLSARARASSTSANVWDVQPVELGFDVHEPETRGPKSGCMVICHGLLGSKANWRGLARRFARELNMPVYTLDLRNHGRSPHAEPHTYPALAVDVAHFLAQHGLEDVNLLGHSMGGKTVMALALNERLNRPLKTLISVDIAPTNGEIEPQYDGYLRGMKEVEAARVPSRKEADKLMKPYEPDVGVRQFILTNAVMEHGHVCFRVGIDTLSSATKGLGTFPNHVTDGKPDATWGGPTLFVRGSRSDYVLDRDLQDANKFFPNLQVVTLDAGHWVHAEKPQETGDAVIEFVRQNSL</sequence>
<dbReference type="EMBL" id="BTCM01000008">
    <property type="protein sequence ID" value="GMK59757.1"/>
    <property type="molecule type" value="Genomic_DNA"/>
</dbReference>
<dbReference type="InterPro" id="IPR000073">
    <property type="entry name" value="AB_hydrolase_1"/>
</dbReference>
<keyword evidence="2" id="KW-0378">Hydrolase</keyword>
<evidence type="ECO:0000256" key="2">
    <source>
        <dbReference type="ARBA" id="ARBA00022801"/>
    </source>
</evidence>
<dbReference type="GO" id="GO:0052689">
    <property type="term" value="F:carboxylic ester hydrolase activity"/>
    <property type="evidence" value="ECO:0007669"/>
    <property type="project" value="TreeGrafter"/>
</dbReference>
<accession>A0AAD3U0D6</accession>
<organism evidence="4 5">
    <name type="scientific">Cutaneotrichosporon spelunceum</name>
    <dbReference type="NCBI Taxonomy" id="1672016"/>
    <lineage>
        <taxon>Eukaryota</taxon>
        <taxon>Fungi</taxon>
        <taxon>Dikarya</taxon>
        <taxon>Basidiomycota</taxon>
        <taxon>Agaricomycotina</taxon>
        <taxon>Tremellomycetes</taxon>
        <taxon>Trichosporonales</taxon>
        <taxon>Trichosporonaceae</taxon>
        <taxon>Cutaneotrichosporon</taxon>
    </lineage>
</organism>